<evidence type="ECO:0000313" key="1">
    <source>
        <dbReference type="EMBL" id="XDQ12204.1"/>
    </source>
</evidence>
<dbReference type="EMBL" id="CP163432">
    <property type="protein sequence ID" value="XDQ12204.1"/>
    <property type="molecule type" value="Genomic_DNA"/>
</dbReference>
<accession>A0AB39N2S9</accession>
<reference evidence="1" key="1">
    <citation type="submission" date="2024-07" db="EMBL/GenBank/DDBJ databases">
        <authorList>
            <person name="Yu S.T."/>
        </authorList>
    </citation>
    <scope>NUCLEOTIDE SEQUENCE</scope>
    <source>
        <strain evidence="1">R11</strain>
    </source>
</reference>
<organism evidence="1">
    <name type="scientific">Streptomyces sp. R11</name>
    <dbReference type="NCBI Taxonomy" id="3238625"/>
    <lineage>
        <taxon>Bacteria</taxon>
        <taxon>Bacillati</taxon>
        <taxon>Actinomycetota</taxon>
        <taxon>Actinomycetes</taxon>
        <taxon>Kitasatosporales</taxon>
        <taxon>Streptomycetaceae</taxon>
        <taxon>Streptomyces</taxon>
    </lineage>
</organism>
<name>A0AB39N2S9_9ACTN</name>
<gene>
    <name evidence="1" type="ORF">AB5J55_22455</name>
</gene>
<protein>
    <submittedName>
        <fullName evidence="1">Uncharacterized protein</fullName>
    </submittedName>
</protein>
<proteinExistence type="predicted"/>
<sequence length="101" mass="11074">MSTAKKSGPKKNGAKKVAAAAAEAKKTFFTFEHRGLTFRLPHPRNFPLEVLMTDDELVATQLILGEDQWAAYLATGPDIEDFGEFAKKMSEAQGRDDDSGN</sequence>
<dbReference type="AlphaFoldDB" id="A0AB39N2S9"/>
<dbReference type="RefSeq" id="WP_369272390.1">
    <property type="nucleotide sequence ID" value="NZ_CP163432.1"/>
</dbReference>